<accession>A0A0G4FPS8</accession>
<keyword evidence="2" id="KW-1185">Reference proteome</keyword>
<evidence type="ECO:0000313" key="1">
    <source>
        <dbReference type="EMBL" id="CEM16025.1"/>
    </source>
</evidence>
<proteinExistence type="predicted"/>
<organism evidence="1 2">
    <name type="scientific">Vitrella brassicaformis (strain CCMP3155)</name>
    <dbReference type="NCBI Taxonomy" id="1169540"/>
    <lineage>
        <taxon>Eukaryota</taxon>
        <taxon>Sar</taxon>
        <taxon>Alveolata</taxon>
        <taxon>Colpodellida</taxon>
        <taxon>Vitrellaceae</taxon>
        <taxon>Vitrella</taxon>
    </lineage>
</organism>
<dbReference type="InParanoid" id="A0A0G4FPS8"/>
<dbReference type="VEuPathDB" id="CryptoDB:Vbra_9403"/>
<sequence>MLGVLVLAEPRCHPVEFFQLRENLTGEDKPFHPVQHLHLDKPKGPIDTPASLLRQGRTASIFGTGKPRDEEEILQRKEMEYPAERRLGVRKWCAAASRRDKWWGAFTEEVLQDTGS</sequence>
<protein>
    <submittedName>
        <fullName evidence="1">Uncharacterized protein</fullName>
    </submittedName>
</protein>
<dbReference type="EMBL" id="CDMY01000476">
    <property type="protein sequence ID" value="CEM16025.1"/>
    <property type="molecule type" value="Genomic_DNA"/>
</dbReference>
<dbReference type="AlphaFoldDB" id="A0A0G4FPS8"/>
<dbReference type="Proteomes" id="UP000041254">
    <property type="component" value="Unassembled WGS sequence"/>
</dbReference>
<gene>
    <name evidence="1" type="ORF">Vbra_9403</name>
</gene>
<name>A0A0G4FPS8_VITBC</name>
<evidence type="ECO:0000313" key="2">
    <source>
        <dbReference type="Proteomes" id="UP000041254"/>
    </source>
</evidence>
<reference evidence="1 2" key="1">
    <citation type="submission" date="2014-11" db="EMBL/GenBank/DDBJ databases">
        <authorList>
            <person name="Zhu J."/>
            <person name="Qi W."/>
            <person name="Song R."/>
        </authorList>
    </citation>
    <scope>NUCLEOTIDE SEQUENCE [LARGE SCALE GENOMIC DNA]</scope>
</reference>